<protein>
    <submittedName>
        <fullName evidence="1">Uncharacterized protein</fullName>
    </submittedName>
</protein>
<accession>A0A6B8RCN2</accession>
<dbReference type="Proteomes" id="UP000426246">
    <property type="component" value="Chromosome"/>
</dbReference>
<proteinExistence type="predicted"/>
<dbReference type="AlphaFoldDB" id="A0A6B8RCN2"/>
<dbReference type="KEGG" id="ppsc:EHS13_04625"/>
<gene>
    <name evidence="1" type="ORF">EHS13_04625</name>
</gene>
<keyword evidence="2" id="KW-1185">Reference proteome</keyword>
<sequence>MSNVVDLNLDTDEIELKLENSPGVQKIQYAKISRLKFSEGSVKKWFKVKQFRIIEVHVRGNDTPFIISGDRVKTLEQMEPYLRQMAEKHNVIIEA</sequence>
<dbReference type="RefSeq" id="WP_155699241.1">
    <property type="nucleotide sequence ID" value="NZ_CP034235.1"/>
</dbReference>
<evidence type="ECO:0000313" key="1">
    <source>
        <dbReference type="EMBL" id="QGQ94241.1"/>
    </source>
</evidence>
<evidence type="ECO:0000313" key="2">
    <source>
        <dbReference type="Proteomes" id="UP000426246"/>
    </source>
</evidence>
<name>A0A6B8RCN2_9BACL</name>
<organism evidence="1 2">
    <name type="scientific">Paenibacillus psychroresistens</name>
    <dbReference type="NCBI Taxonomy" id="1778678"/>
    <lineage>
        <taxon>Bacteria</taxon>
        <taxon>Bacillati</taxon>
        <taxon>Bacillota</taxon>
        <taxon>Bacilli</taxon>
        <taxon>Bacillales</taxon>
        <taxon>Paenibacillaceae</taxon>
        <taxon>Paenibacillus</taxon>
    </lineage>
</organism>
<dbReference type="EMBL" id="CP034235">
    <property type="protein sequence ID" value="QGQ94241.1"/>
    <property type="molecule type" value="Genomic_DNA"/>
</dbReference>
<reference evidence="2" key="1">
    <citation type="submission" date="2018-11" db="EMBL/GenBank/DDBJ databases">
        <title>Complete genome sequence of Paenibacillus sp. ML311-T8.</title>
        <authorList>
            <person name="Nam Y.-D."/>
            <person name="Kang J."/>
            <person name="Chung W.-H."/>
            <person name="Park Y.S."/>
        </authorList>
    </citation>
    <scope>NUCLEOTIDE SEQUENCE [LARGE SCALE GENOMIC DNA]</scope>
    <source>
        <strain evidence="2">ML311-T8</strain>
    </source>
</reference>